<keyword evidence="2" id="KW-1185">Reference proteome</keyword>
<name>A0ABT8N195_9BACL</name>
<dbReference type="InterPro" id="IPR011009">
    <property type="entry name" value="Kinase-like_dom_sf"/>
</dbReference>
<gene>
    <name evidence="1" type="ORF">QWY14_07665</name>
</gene>
<dbReference type="EMBL" id="JAUJWV010000001">
    <property type="protein sequence ID" value="MDN7241666.1"/>
    <property type="molecule type" value="Genomic_DNA"/>
</dbReference>
<protein>
    <submittedName>
        <fullName evidence="1">Uncharacterized protein</fullName>
    </submittedName>
</protein>
<dbReference type="Proteomes" id="UP001172055">
    <property type="component" value="Unassembled WGS sequence"/>
</dbReference>
<sequence>MYSAETLNVQTGKKEENLVRVAEILRNLHQSGEDFKEHFDVFEKIDEYEKVMIDLNCTIIEGYNEVKEQILQLKAVYKTENILVVSSYNDTTPENFVKSGDDKLYLIDS</sequence>
<organism evidence="1 2">
    <name type="scientific">Planococcus shixiaomingii</name>
    <dbReference type="NCBI Taxonomy" id="3058393"/>
    <lineage>
        <taxon>Bacteria</taxon>
        <taxon>Bacillati</taxon>
        <taxon>Bacillota</taxon>
        <taxon>Bacilli</taxon>
        <taxon>Bacillales</taxon>
        <taxon>Caryophanaceae</taxon>
        <taxon>Planococcus</taxon>
    </lineage>
</organism>
<accession>A0ABT8N195</accession>
<evidence type="ECO:0000313" key="1">
    <source>
        <dbReference type="EMBL" id="MDN7241666.1"/>
    </source>
</evidence>
<proteinExistence type="predicted"/>
<comment type="caution">
    <text evidence="1">The sequence shown here is derived from an EMBL/GenBank/DDBJ whole genome shotgun (WGS) entry which is preliminary data.</text>
</comment>
<reference evidence="1 2" key="1">
    <citation type="submission" date="2023-06" db="EMBL/GenBank/DDBJ databases">
        <title>Novel species in genus Planococcus.</title>
        <authorList>
            <person name="Ning S."/>
        </authorList>
    </citation>
    <scope>NUCLEOTIDE SEQUENCE [LARGE SCALE GENOMIC DNA]</scope>
    <source>
        <strain evidence="1 2">N028</strain>
    </source>
</reference>
<evidence type="ECO:0000313" key="2">
    <source>
        <dbReference type="Proteomes" id="UP001172055"/>
    </source>
</evidence>
<dbReference type="SUPFAM" id="SSF56112">
    <property type="entry name" value="Protein kinase-like (PK-like)"/>
    <property type="match status" value="1"/>
</dbReference>
<dbReference type="Gene3D" id="3.90.1200.10">
    <property type="match status" value="1"/>
</dbReference>